<dbReference type="AlphaFoldDB" id="A5ZAV5"/>
<dbReference type="STRING" id="411463.EUBVEN_02858"/>
<proteinExistence type="predicted"/>
<keyword evidence="2" id="KW-0238">DNA-binding</keyword>
<dbReference type="InterPro" id="IPR036388">
    <property type="entry name" value="WH-like_DNA-bd_sf"/>
</dbReference>
<dbReference type="Pfam" id="PF01047">
    <property type="entry name" value="MarR"/>
    <property type="match status" value="1"/>
</dbReference>
<dbReference type="InterPro" id="IPR000835">
    <property type="entry name" value="HTH_MarR-typ"/>
</dbReference>
<dbReference type="PANTHER" id="PTHR42756:SF1">
    <property type="entry name" value="TRANSCRIPTIONAL REPRESSOR OF EMRAB OPERON"/>
    <property type="match status" value="1"/>
</dbReference>
<dbReference type="Proteomes" id="UP000006000">
    <property type="component" value="Unassembled WGS sequence"/>
</dbReference>
<dbReference type="EMBL" id="AAVL02000038">
    <property type="protein sequence ID" value="EDM50206.1"/>
    <property type="molecule type" value="Genomic_DNA"/>
</dbReference>
<protein>
    <submittedName>
        <fullName evidence="5">Transcriptional regulator, MarR family</fullName>
    </submittedName>
</protein>
<accession>A5ZAV5</accession>
<evidence type="ECO:0000256" key="3">
    <source>
        <dbReference type="ARBA" id="ARBA00023163"/>
    </source>
</evidence>
<name>A5ZAV5_9FIRM</name>
<comment type="caution">
    <text evidence="5">The sequence shown here is derived from an EMBL/GenBank/DDBJ whole genome shotgun (WGS) entry which is preliminary data.</text>
</comment>
<dbReference type="Gene3D" id="1.10.10.10">
    <property type="entry name" value="Winged helix-like DNA-binding domain superfamily/Winged helix DNA-binding domain"/>
    <property type="match status" value="1"/>
</dbReference>
<keyword evidence="3" id="KW-0804">Transcription</keyword>
<feature type="domain" description="HTH marR-type" evidence="4">
    <location>
        <begin position="1"/>
        <end position="140"/>
    </location>
</feature>
<dbReference type="HOGENOM" id="CLU_1486944_0_0_9"/>
<dbReference type="PANTHER" id="PTHR42756">
    <property type="entry name" value="TRANSCRIPTIONAL REGULATOR, MARR"/>
    <property type="match status" value="1"/>
</dbReference>
<keyword evidence="1" id="KW-0805">Transcription regulation</keyword>
<dbReference type="SUPFAM" id="SSF46785">
    <property type="entry name" value="Winged helix' DNA-binding domain"/>
    <property type="match status" value="1"/>
</dbReference>
<evidence type="ECO:0000313" key="5">
    <source>
        <dbReference type="EMBL" id="EDM50206.1"/>
    </source>
</evidence>
<dbReference type="eggNOG" id="COG1846">
    <property type="taxonomic scope" value="Bacteria"/>
</dbReference>
<reference evidence="5 6" key="1">
    <citation type="submission" date="2007-03" db="EMBL/GenBank/DDBJ databases">
        <authorList>
            <person name="Fulton L."/>
            <person name="Clifton S."/>
            <person name="Fulton B."/>
            <person name="Xu J."/>
            <person name="Minx P."/>
            <person name="Pepin K.H."/>
            <person name="Johnson M."/>
            <person name="Thiruvilangam P."/>
            <person name="Bhonagiri V."/>
            <person name="Nash W.E."/>
            <person name="Mardis E.R."/>
            <person name="Wilson R.K."/>
        </authorList>
    </citation>
    <scope>NUCLEOTIDE SEQUENCE [LARGE SCALE GENOMIC DNA]</scope>
    <source>
        <strain evidence="5 6">ATCC 27560</strain>
    </source>
</reference>
<evidence type="ECO:0000256" key="2">
    <source>
        <dbReference type="ARBA" id="ARBA00023125"/>
    </source>
</evidence>
<dbReference type="InterPro" id="IPR036390">
    <property type="entry name" value="WH_DNA-bd_sf"/>
</dbReference>
<organism evidence="5 6">
    <name type="scientific">Eubacterium ventriosum ATCC 27560</name>
    <dbReference type="NCBI Taxonomy" id="411463"/>
    <lineage>
        <taxon>Bacteria</taxon>
        <taxon>Bacillati</taxon>
        <taxon>Bacillota</taxon>
        <taxon>Clostridia</taxon>
        <taxon>Eubacteriales</taxon>
        <taxon>Eubacteriaceae</taxon>
        <taxon>Eubacterium</taxon>
    </lineage>
</organism>
<dbReference type="SMART" id="SM00347">
    <property type="entry name" value="HTH_MARR"/>
    <property type="match status" value="1"/>
</dbReference>
<gene>
    <name evidence="5" type="ORF">EUBVEN_02858</name>
</gene>
<dbReference type="GO" id="GO:0003700">
    <property type="term" value="F:DNA-binding transcription factor activity"/>
    <property type="evidence" value="ECO:0007669"/>
    <property type="project" value="InterPro"/>
</dbReference>
<evidence type="ECO:0000259" key="4">
    <source>
        <dbReference type="PROSITE" id="PS50995"/>
    </source>
</evidence>
<sequence length="181" mass="20785">MEMNGGFLVTKIKQLGDRIFEKILSEKNIDAFNGAQGRILYVLWQEDGISIRSLSTKCGLAITSLTTMLERMENQGLISRVQSETDKRKTLLFLTEKAHALKGEYDSVSDEMGSIYYKGFQRKKLPGLRNASTASERILRSGRSHEYLYQRSDSEHEYRHWLHSGVCILLCPQQRETLAYD</sequence>
<reference evidence="5 6" key="2">
    <citation type="submission" date="2007-04" db="EMBL/GenBank/DDBJ databases">
        <title>Draft genome sequence of Eubacterium ventriosum (ATCC 27560).</title>
        <authorList>
            <person name="Sudarsanam P."/>
            <person name="Ley R."/>
            <person name="Guruge J."/>
            <person name="Turnbaugh P.J."/>
            <person name="Mahowald M."/>
            <person name="Liep D."/>
            <person name="Gordon J."/>
        </authorList>
    </citation>
    <scope>NUCLEOTIDE SEQUENCE [LARGE SCALE GENOMIC DNA]</scope>
    <source>
        <strain evidence="5 6">ATCC 27560</strain>
    </source>
</reference>
<dbReference type="InterPro" id="IPR031011">
    <property type="entry name" value="Reg_MarR"/>
</dbReference>
<dbReference type="GO" id="GO:0003677">
    <property type="term" value="F:DNA binding"/>
    <property type="evidence" value="ECO:0007669"/>
    <property type="project" value="UniProtKB-KW"/>
</dbReference>
<dbReference type="PROSITE" id="PS50995">
    <property type="entry name" value="HTH_MARR_2"/>
    <property type="match status" value="1"/>
</dbReference>
<evidence type="ECO:0000256" key="1">
    <source>
        <dbReference type="ARBA" id="ARBA00023015"/>
    </source>
</evidence>
<evidence type="ECO:0000313" key="6">
    <source>
        <dbReference type="Proteomes" id="UP000006000"/>
    </source>
</evidence>
<dbReference type="NCBIfam" id="TIGR04472">
    <property type="entry name" value="reg_rSAM_mob"/>
    <property type="match status" value="1"/>
</dbReference>